<keyword evidence="1" id="KW-0732">Signal</keyword>
<proteinExistence type="predicted"/>
<dbReference type="EMBL" id="CP034563">
    <property type="protein sequence ID" value="AZQ65092.1"/>
    <property type="molecule type" value="Genomic_DNA"/>
</dbReference>
<reference evidence="2 3" key="1">
    <citation type="submission" date="2018-12" db="EMBL/GenBank/DDBJ databases">
        <title>Flammeovirga pectinis sp. nov., isolated from the gut of the Korean scallop, Patinopecten yessoensis.</title>
        <authorList>
            <person name="Bae J.-W."/>
            <person name="Jeong Y.-S."/>
            <person name="Kang W."/>
        </authorList>
    </citation>
    <scope>NUCLEOTIDE SEQUENCE [LARGE SCALE GENOMIC DNA]</scope>
    <source>
        <strain evidence="2 3">L12M1</strain>
    </source>
</reference>
<dbReference type="Proteomes" id="UP000267268">
    <property type="component" value="Chromosome 2"/>
</dbReference>
<evidence type="ECO:0000256" key="1">
    <source>
        <dbReference type="SAM" id="SignalP"/>
    </source>
</evidence>
<sequence>MKLLFIIGLFFMPICLNAQKVFKQTISITQCKTIVIEGSDVTLHIAPNTFINQDDALINENISVELVLYKDYYDMLFADIPMHDSNGNYISGGMFDITFKSNNIPLKFIKEVTVEYVADETDYAVYKGYQLDKVNNTWNELNVPVLNYATNVASDAADWGSSPISTTPEIVEGWDDEDCWCGEEADGLIAVAKTLGIKSNGLYNYDYIIDNEDFVPLLVKVSTEIKRIYVHYKGLNTLLYYDVEDTGSVKDFGFLNSVQKADITVFYKMNTKRLNQIVIGKMTNNIDRMVANKNTISALVFEINQYPVQKSSFKTKFEAK</sequence>
<organism evidence="2 3">
    <name type="scientific">Flammeovirga pectinis</name>
    <dbReference type="NCBI Taxonomy" id="2494373"/>
    <lineage>
        <taxon>Bacteria</taxon>
        <taxon>Pseudomonadati</taxon>
        <taxon>Bacteroidota</taxon>
        <taxon>Cytophagia</taxon>
        <taxon>Cytophagales</taxon>
        <taxon>Flammeovirgaceae</taxon>
        <taxon>Flammeovirga</taxon>
    </lineage>
</organism>
<dbReference type="RefSeq" id="WP_126619468.1">
    <property type="nucleotide sequence ID" value="NZ_CP034563.1"/>
</dbReference>
<feature type="signal peptide" evidence="1">
    <location>
        <begin position="1"/>
        <end position="18"/>
    </location>
</feature>
<accession>A0A3S9PAJ6</accession>
<keyword evidence="3" id="KW-1185">Reference proteome</keyword>
<gene>
    <name evidence="2" type="ORF">EI427_23025</name>
</gene>
<dbReference type="KEGG" id="fll:EI427_23025"/>
<dbReference type="AlphaFoldDB" id="A0A3S9PAJ6"/>
<feature type="chain" id="PRO_5019569457" evidence="1">
    <location>
        <begin position="19"/>
        <end position="320"/>
    </location>
</feature>
<evidence type="ECO:0000313" key="2">
    <source>
        <dbReference type="EMBL" id="AZQ65092.1"/>
    </source>
</evidence>
<name>A0A3S9PAJ6_9BACT</name>
<evidence type="ECO:0000313" key="3">
    <source>
        <dbReference type="Proteomes" id="UP000267268"/>
    </source>
</evidence>
<protein>
    <submittedName>
        <fullName evidence="2">Uncharacterized protein</fullName>
    </submittedName>
</protein>
<dbReference type="OrthoDB" id="977614at2"/>